<dbReference type="GO" id="GO:0051782">
    <property type="term" value="P:negative regulation of cell division"/>
    <property type="evidence" value="ECO:0007669"/>
    <property type="project" value="TreeGrafter"/>
</dbReference>
<dbReference type="GO" id="GO:0009898">
    <property type="term" value="C:cytoplasmic side of plasma membrane"/>
    <property type="evidence" value="ECO:0007669"/>
    <property type="project" value="TreeGrafter"/>
</dbReference>
<evidence type="ECO:0000256" key="1">
    <source>
        <dbReference type="ARBA" id="ARBA00022741"/>
    </source>
</evidence>
<evidence type="ECO:0000259" key="3">
    <source>
        <dbReference type="Pfam" id="PF01656"/>
    </source>
</evidence>
<feature type="domain" description="CobQ/CobB/MinD/ParA nucleotide binding" evidence="3">
    <location>
        <begin position="149"/>
        <end position="187"/>
    </location>
</feature>
<dbReference type="RefSeq" id="WP_172451295.1">
    <property type="nucleotide sequence ID" value="NZ_LYXE01000192.1"/>
</dbReference>
<reference evidence="4 5" key="1">
    <citation type="submission" date="2016-05" db="EMBL/GenBank/DDBJ databases">
        <authorList>
            <person name="Lavstsen T."/>
            <person name="Jespersen J.S."/>
        </authorList>
    </citation>
    <scope>NUCLEOTIDE SEQUENCE [LARGE SCALE GENOMIC DNA]</scope>
    <source>
        <strain evidence="4 5">B7-9</strain>
    </source>
</reference>
<dbReference type="InterPro" id="IPR002586">
    <property type="entry name" value="CobQ/CobB/MinD/ParA_Nub-bd_dom"/>
</dbReference>
<accession>A0A2H3KMZ0</accession>
<dbReference type="EMBL" id="LYXE01000192">
    <property type="protein sequence ID" value="PDV96516.1"/>
    <property type="molecule type" value="Genomic_DNA"/>
</dbReference>
<dbReference type="SUPFAM" id="SSF52540">
    <property type="entry name" value="P-loop containing nucleoside triphosphate hydrolases"/>
    <property type="match status" value="1"/>
</dbReference>
<dbReference type="PANTHER" id="PTHR43384:SF6">
    <property type="entry name" value="SEPTUM SITE-DETERMINING PROTEIN MIND HOMOLOG, CHLOROPLASTIC"/>
    <property type="match status" value="1"/>
</dbReference>
<keyword evidence="1" id="KW-0547">Nucleotide-binding</keyword>
<dbReference type="InterPro" id="IPR050625">
    <property type="entry name" value="ParA/MinD_ATPase"/>
</dbReference>
<gene>
    <name evidence="4" type="ORF">A9Q02_20710</name>
</gene>
<proteinExistence type="predicted"/>
<sequence length="456" mass="50062">MALLIGSDVPGLLPALEQALGGTHHLTLLREAEAMASVMHNPSARLDAVILSDTMVPKPGKDRATSLWELVVWMSRSRQPKVPVIVTLHHDTPEAIQTALRDEVRTTGGDLQVITPEARTPHHPEAQRVVAWILDQLTLEPLRHPYLMVATSNAGGSGKTTTVMHLCLYLVRRGLRVLAVDFDIGQGALVNFFQLGDEGRAGLTTLPDAYPHLVTSYPRELVEQRIIHHRSGLDLLCAGQGVRDPWDISTACLEGLIATLDQLAYDVVCVDLGTDWKSRPVIVSLLTRRTSTPIVVCPPGHKERMGALSALEVLGKLPREDGRLALDAAMLVWIAGARGHVMDIRTVRREVLGQYPHVPELGLVPHDPALLSMAAERVPFCSAFDLAPRRPYCQAIRHVARRWMDLIALPPAWLTRVDPDEAHAHSFWTRWAGRSAAPAMPLPSVPDATTTKEGSR</sequence>
<dbReference type="GO" id="GO:0016887">
    <property type="term" value="F:ATP hydrolysis activity"/>
    <property type="evidence" value="ECO:0007669"/>
    <property type="project" value="TreeGrafter"/>
</dbReference>
<keyword evidence="2" id="KW-0067">ATP-binding</keyword>
<protein>
    <recommendedName>
        <fullName evidence="3">CobQ/CobB/MinD/ParA nucleotide binding domain-containing protein</fullName>
    </recommendedName>
</protein>
<dbReference type="Pfam" id="PF01656">
    <property type="entry name" value="CbiA"/>
    <property type="match status" value="1"/>
</dbReference>
<dbReference type="Proteomes" id="UP000220922">
    <property type="component" value="Unassembled WGS sequence"/>
</dbReference>
<evidence type="ECO:0000313" key="4">
    <source>
        <dbReference type="EMBL" id="PDV96516.1"/>
    </source>
</evidence>
<evidence type="ECO:0000313" key="5">
    <source>
        <dbReference type="Proteomes" id="UP000220922"/>
    </source>
</evidence>
<organism evidence="4 5">
    <name type="scientific">Candidatus Chloroploca asiatica</name>
    <dbReference type="NCBI Taxonomy" id="1506545"/>
    <lineage>
        <taxon>Bacteria</taxon>
        <taxon>Bacillati</taxon>
        <taxon>Chloroflexota</taxon>
        <taxon>Chloroflexia</taxon>
        <taxon>Chloroflexales</taxon>
        <taxon>Chloroflexineae</taxon>
        <taxon>Oscillochloridaceae</taxon>
        <taxon>Candidatus Chloroploca</taxon>
    </lineage>
</organism>
<dbReference type="GO" id="GO:0005524">
    <property type="term" value="F:ATP binding"/>
    <property type="evidence" value="ECO:0007669"/>
    <property type="project" value="UniProtKB-KW"/>
</dbReference>
<dbReference type="Gene3D" id="3.40.50.300">
    <property type="entry name" value="P-loop containing nucleotide triphosphate hydrolases"/>
    <property type="match status" value="1"/>
</dbReference>
<name>A0A2H3KMZ0_9CHLR</name>
<comment type="caution">
    <text evidence="4">The sequence shown here is derived from an EMBL/GenBank/DDBJ whole genome shotgun (WGS) entry which is preliminary data.</text>
</comment>
<evidence type="ECO:0000256" key="2">
    <source>
        <dbReference type="ARBA" id="ARBA00022840"/>
    </source>
</evidence>
<dbReference type="AlphaFoldDB" id="A0A2H3KMZ0"/>
<dbReference type="InterPro" id="IPR027417">
    <property type="entry name" value="P-loop_NTPase"/>
</dbReference>
<dbReference type="PANTHER" id="PTHR43384">
    <property type="entry name" value="SEPTUM SITE-DETERMINING PROTEIN MIND HOMOLOG, CHLOROPLASTIC-RELATED"/>
    <property type="match status" value="1"/>
</dbReference>
<keyword evidence="5" id="KW-1185">Reference proteome</keyword>
<dbReference type="GO" id="GO:0005829">
    <property type="term" value="C:cytosol"/>
    <property type="evidence" value="ECO:0007669"/>
    <property type="project" value="TreeGrafter"/>
</dbReference>